<keyword evidence="4" id="KW-1185">Reference proteome</keyword>
<feature type="region of interest" description="Disordered" evidence="1">
    <location>
        <begin position="405"/>
        <end position="435"/>
    </location>
</feature>
<dbReference type="EMBL" id="KZ678140">
    <property type="protein sequence ID" value="PSN63382.1"/>
    <property type="molecule type" value="Genomic_DNA"/>
</dbReference>
<feature type="region of interest" description="Disordered" evidence="1">
    <location>
        <begin position="1"/>
        <end position="38"/>
    </location>
</feature>
<feature type="compositionally biased region" description="Polar residues" evidence="1">
    <location>
        <begin position="469"/>
        <end position="489"/>
    </location>
</feature>
<feature type="compositionally biased region" description="Polar residues" evidence="1">
    <location>
        <begin position="423"/>
        <end position="435"/>
    </location>
</feature>
<feature type="compositionally biased region" description="Polar residues" evidence="1">
    <location>
        <begin position="175"/>
        <end position="188"/>
    </location>
</feature>
<organism evidence="3 4">
    <name type="scientific">Corynespora cassiicola Philippines</name>
    <dbReference type="NCBI Taxonomy" id="1448308"/>
    <lineage>
        <taxon>Eukaryota</taxon>
        <taxon>Fungi</taxon>
        <taxon>Dikarya</taxon>
        <taxon>Ascomycota</taxon>
        <taxon>Pezizomycotina</taxon>
        <taxon>Dothideomycetes</taxon>
        <taxon>Pleosporomycetidae</taxon>
        <taxon>Pleosporales</taxon>
        <taxon>Corynesporascaceae</taxon>
        <taxon>Corynespora</taxon>
    </lineage>
</organism>
<evidence type="ECO:0000313" key="3">
    <source>
        <dbReference type="EMBL" id="PSN63382.1"/>
    </source>
</evidence>
<dbReference type="AlphaFoldDB" id="A0A2T2ND61"/>
<evidence type="ECO:0000256" key="2">
    <source>
        <dbReference type="SAM" id="Phobius"/>
    </source>
</evidence>
<feature type="region of interest" description="Disordered" evidence="1">
    <location>
        <begin position="469"/>
        <end position="495"/>
    </location>
</feature>
<dbReference type="Proteomes" id="UP000240883">
    <property type="component" value="Unassembled WGS sequence"/>
</dbReference>
<feature type="region of interest" description="Disordered" evidence="1">
    <location>
        <begin position="685"/>
        <end position="707"/>
    </location>
</feature>
<feature type="compositionally biased region" description="Polar residues" evidence="1">
    <location>
        <begin position="598"/>
        <end position="612"/>
    </location>
</feature>
<feature type="transmembrane region" description="Helical" evidence="2">
    <location>
        <begin position="653"/>
        <end position="679"/>
    </location>
</feature>
<reference evidence="3 4" key="1">
    <citation type="journal article" date="2018" name="Front. Microbiol.">
        <title>Genome-Wide Analysis of Corynespora cassiicola Leaf Fall Disease Putative Effectors.</title>
        <authorList>
            <person name="Lopez D."/>
            <person name="Ribeiro S."/>
            <person name="Label P."/>
            <person name="Fumanal B."/>
            <person name="Venisse J.S."/>
            <person name="Kohler A."/>
            <person name="de Oliveira R.R."/>
            <person name="Labutti K."/>
            <person name="Lipzen A."/>
            <person name="Lail K."/>
            <person name="Bauer D."/>
            <person name="Ohm R.A."/>
            <person name="Barry K.W."/>
            <person name="Spatafora J."/>
            <person name="Grigoriev I.V."/>
            <person name="Martin F.M."/>
            <person name="Pujade-Renaud V."/>
        </authorList>
    </citation>
    <scope>NUCLEOTIDE SEQUENCE [LARGE SCALE GENOMIC DNA]</scope>
    <source>
        <strain evidence="3 4">Philippines</strain>
    </source>
</reference>
<evidence type="ECO:0000313" key="4">
    <source>
        <dbReference type="Proteomes" id="UP000240883"/>
    </source>
</evidence>
<gene>
    <name evidence="3" type="ORF">BS50DRAFT_501059</name>
</gene>
<dbReference type="STRING" id="1448308.A0A2T2ND61"/>
<evidence type="ECO:0000256" key="1">
    <source>
        <dbReference type="SAM" id="MobiDB-lite"/>
    </source>
</evidence>
<name>A0A2T2ND61_CORCC</name>
<keyword evidence="2" id="KW-0472">Membrane</keyword>
<protein>
    <recommendedName>
        <fullName evidence="5">Glycoprotease family protein</fullName>
    </recommendedName>
</protein>
<evidence type="ECO:0008006" key="5">
    <source>
        <dbReference type="Google" id="ProtNLM"/>
    </source>
</evidence>
<accession>A0A2T2ND61</accession>
<feature type="compositionally biased region" description="Polar residues" evidence="1">
    <location>
        <begin position="12"/>
        <end position="25"/>
    </location>
</feature>
<keyword evidence="2" id="KW-0812">Transmembrane</keyword>
<feature type="region of interest" description="Disordered" evidence="1">
    <location>
        <begin position="117"/>
        <end position="208"/>
    </location>
</feature>
<feature type="compositionally biased region" description="Polar residues" evidence="1">
    <location>
        <begin position="547"/>
        <end position="567"/>
    </location>
</feature>
<keyword evidence="2" id="KW-1133">Transmembrane helix</keyword>
<sequence>MSAARSGPYGQQAPTASRRTSTTLVNRPDDTYFDAGDSAGHGGDDDHILVHFNGHFNGQFNGAFVVPNTALESMQGQSDAQIAARRAMSKRNSRSFAGRISRQKSRKREILGRPVKPGITVDTSFTRHRGNAPHQVYPHDRDARRSKSFRKDGWLGLGRSSTKTKGLGIMKGTPQPESQFGDNSTPRSTDPKTADSLTPGSRTWQEISPWDRPIPIGITVPSDSLPSFSPYQSTRQRSGSDTTLVTPNIIITPAEAFKSVWSPDTASDYTPIRASSIYSRATFFPGSAHPDVPPVPALPVDFKGSQEKPAIEDDGMHTSHTRNDTLDSTDTAFEEEDDYVRHKDRINSTATVFEEDEVPLRGAKAQSSALTIDTSLIPTPRRSQGWWNFITTPFMMSRANSVWTQNDKNGQRTPDIPAMPNRSGVNRESPSTPSTYIWTATEKGSPLPGDVPDWDEKAPREFKMMKTLSSIASPGDNASQKQSAKTSPSYHDMASPLSALSASPVVGTAAIGTILMPRHVDEHSQTNENFELQDRRANVANILPTNISSQAASRSANGSPPTNTSPQPIVPPLHTQQTLPVFAPPPTTEQKASHFSYEYSSRPSTPSTTQDLKQNKLRKKHRRVTDMMSFLQRGVKRGEKENQPEKKKKKRGLCFWCCGCCILILVLIAIIVPVVVVVVRRQNNNDTTPDTSQPPAPDAPSQWLNLTGYPPIPTGVSTIAQPEAVEEEDGCVAPTTLWSCAVPKEQQQSISPNKPDQPNFKLEIVFENGTVADPSKTQPVKRAANPVSVGAFMRSRFLNVRAAPSASPAPPSIEDMEFLGNTTDGVEAPFEGEDTPFFISFRDAAKSTSKLIRRADPDDPTNITDIIPPPLLNSDGTAAPANLYPFPSNQPLRLYNRGKADEHYGFYTYFDRAIFLKNTTSQNDRGGNPADQDGGSTFDAANMRCTFSDTRFLVQIWTQSEKTKPLLQSSTRENSEADLNRPGSFPYPVTITLDRHGGTFTKKMIYCYSMESDGTIKNESSKKFFQVEDRGFGGNLANPTNGFVNTTGPIDGGSGGCRCAWQNWLN</sequence>
<proteinExistence type="predicted"/>
<feature type="compositionally biased region" description="Basic and acidic residues" evidence="1">
    <location>
        <begin position="137"/>
        <end position="153"/>
    </location>
</feature>
<feature type="region of interest" description="Disordered" evidence="1">
    <location>
        <begin position="547"/>
        <end position="622"/>
    </location>
</feature>
<feature type="compositionally biased region" description="Polar residues" evidence="1">
    <location>
        <begin position="195"/>
        <end position="206"/>
    </location>
</feature>
<dbReference type="OrthoDB" id="10259622at2759"/>
<feature type="region of interest" description="Disordered" evidence="1">
    <location>
        <begin position="89"/>
        <end position="108"/>
    </location>
</feature>